<sequence>MTKKLATCQYATERSMLNIKKFDRVKNRDIRNKTKAIDITLKIKRLKDLGHTLRGQDKWSKRVTVSYPRGGKRTRGRPQKRWDGDIKQVAGVTWSKVAQERAEWNRLEEAFGDWQTDLQTINKQETLENI</sequence>
<proteinExistence type="predicted"/>
<dbReference type="Proteomes" id="UP001652626">
    <property type="component" value="Chromosome 30"/>
</dbReference>
<organism evidence="1 2">
    <name type="scientific">Vanessa tameamea</name>
    <name type="common">Kamehameha butterfly</name>
    <dbReference type="NCBI Taxonomy" id="334116"/>
    <lineage>
        <taxon>Eukaryota</taxon>
        <taxon>Metazoa</taxon>
        <taxon>Ecdysozoa</taxon>
        <taxon>Arthropoda</taxon>
        <taxon>Hexapoda</taxon>
        <taxon>Insecta</taxon>
        <taxon>Pterygota</taxon>
        <taxon>Neoptera</taxon>
        <taxon>Endopterygota</taxon>
        <taxon>Lepidoptera</taxon>
        <taxon>Glossata</taxon>
        <taxon>Ditrysia</taxon>
        <taxon>Papilionoidea</taxon>
        <taxon>Nymphalidae</taxon>
        <taxon>Nymphalinae</taxon>
        <taxon>Vanessa</taxon>
    </lineage>
</organism>
<dbReference type="RefSeq" id="XP_064076016.1">
    <property type="nucleotide sequence ID" value="XM_064219946.1"/>
</dbReference>
<reference evidence="2" key="1">
    <citation type="submission" date="2025-08" db="UniProtKB">
        <authorList>
            <consortium name="RefSeq"/>
        </authorList>
    </citation>
    <scope>IDENTIFICATION</scope>
    <source>
        <tissue evidence="2">Whole body</tissue>
    </source>
</reference>
<keyword evidence="1" id="KW-1185">Reference proteome</keyword>
<dbReference type="GeneID" id="135194477"/>
<accession>A0ABM4AXJ6</accession>
<name>A0ABM4AXJ6_VANTA</name>
<evidence type="ECO:0000313" key="1">
    <source>
        <dbReference type="Proteomes" id="UP001652626"/>
    </source>
</evidence>
<evidence type="ECO:0000313" key="2">
    <source>
        <dbReference type="RefSeq" id="XP_064076016.1"/>
    </source>
</evidence>
<protein>
    <submittedName>
        <fullName evidence="2">Uncharacterized protein LOC135194477</fullName>
    </submittedName>
</protein>
<gene>
    <name evidence="2" type="primary">LOC135194477</name>
</gene>